<dbReference type="PROSITE" id="PS00061">
    <property type="entry name" value="ADH_SHORT"/>
    <property type="match status" value="1"/>
</dbReference>
<dbReference type="PRINTS" id="PR00080">
    <property type="entry name" value="SDRFAMILY"/>
</dbReference>
<evidence type="ECO:0000313" key="3">
    <source>
        <dbReference type="EMBL" id="GGD77652.1"/>
    </source>
</evidence>
<accession>A0A069P8F1</accession>
<proteinExistence type="inferred from homology"/>
<dbReference type="FunFam" id="3.40.50.720:FF:000084">
    <property type="entry name" value="Short-chain dehydrogenase reductase"/>
    <property type="match status" value="1"/>
</dbReference>
<protein>
    <submittedName>
        <fullName evidence="4">3-ketoacyl-ACP reductase</fullName>
    </submittedName>
</protein>
<dbReference type="EMBL" id="JFHE01000002">
    <property type="protein sequence ID" value="KDR36772.1"/>
    <property type="molecule type" value="Genomic_DNA"/>
</dbReference>
<evidence type="ECO:0000256" key="1">
    <source>
        <dbReference type="ARBA" id="ARBA00006484"/>
    </source>
</evidence>
<keyword evidence="6" id="KW-1185">Reference proteome</keyword>
<dbReference type="SUPFAM" id="SSF51735">
    <property type="entry name" value="NAD(P)-binding Rossmann-fold domains"/>
    <property type="match status" value="1"/>
</dbReference>
<name>A0A069P8F1_9BURK</name>
<comment type="similarity">
    <text evidence="1">Belongs to the short-chain dehydrogenases/reductases (SDR) family.</text>
</comment>
<dbReference type="eggNOG" id="COG1028">
    <property type="taxonomic scope" value="Bacteria"/>
</dbReference>
<dbReference type="Proteomes" id="UP000597138">
    <property type="component" value="Unassembled WGS sequence"/>
</dbReference>
<reference evidence="3" key="1">
    <citation type="journal article" date="2014" name="Int. J. Syst. Evol. Microbiol.">
        <title>Complete genome of a new Firmicutes species belonging to the dominant human colonic microbiota ('Ruminococcus bicirculans') reveals two chromosomes and a selective capacity to utilize plant glucans.</title>
        <authorList>
            <consortium name="NISC Comparative Sequencing Program"/>
            <person name="Wegmann U."/>
            <person name="Louis P."/>
            <person name="Goesmann A."/>
            <person name="Henrissat B."/>
            <person name="Duncan S.H."/>
            <person name="Flint H.J."/>
        </authorList>
    </citation>
    <scope>NUCLEOTIDE SEQUENCE</scope>
    <source>
        <strain evidence="3">CGMCC 1.11013</strain>
    </source>
</reference>
<dbReference type="OrthoDB" id="9806974at2"/>
<evidence type="ECO:0000256" key="2">
    <source>
        <dbReference type="ARBA" id="ARBA00023002"/>
    </source>
</evidence>
<dbReference type="InterPro" id="IPR020904">
    <property type="entry name" value="Sc_DH/Rdtase_CS"/>
</dbReference>
<dbReference type="STRING" id="1071679.BG57_10305"/>
<keyword evidence="2" id="KW-0560">Oxidoreductase</keyword>
<dbReference type="PANTHER" id="PTHR42760">
    <property type="entry name" value="SHORT-CHAIN DEHYDROGENASES/REDUCTASES FAMILY MEMBER"/>
    <property type="match status" value="1"/>
</dbReference>
<dbReference type="Proteomes" id="UP000027439">
    <property type="component" value="Unassembled WGS sequence"/>
</dbReference>
<dbReference type="Pfam" id="PF13561">
    <property type="entry name" value="adh_short_C2"/>
    <property type="match status" value="1"/>
</dbReference>
<gene>
    <name evidence="4" type="ORF">BG57_10305</name>
    <name evidence="3" type="ORF">GCM10010985_35210</name>
</gene>
<dbReference type="PRINTS" id="PR00081">
    <property type="entry name" value="GDHRDH"/>
</dbReference>
<dbReference type="InterPro" id="IPR002347">
    <property type="entry name" value="SDR_fam"/>
</dbReference>
<dbReference type="AlphaFoldDB" id="A0A069P8F1"/>
<evidence type="ECO:0000313" key="6">
    <source>
        <dbReference type="Proteomes" id="UP000597138"/>
    </source>
</evidence>
<dbReference type="NCBIfam" id="NF009466">
    <property type="entry name" value="PRK12826.1-2"/>
    <property type="match status" value="1"/>
</dbReference>
<dbReference type="CDD" id="cd05233">
    <property type="entry name" value="SDR_c"/>
    <property type="match status" value="1"/>
</dbReference>
<sequence length="263" mass="27926">MNTFDLLKPAPGLRVVVSGAASGIGAAIAEAFIQADAQVFICDVDASAVEKAKAGEPRLHASVADVANIEQVDAVIDDARRTLGGIDLLVNNAGIAGPTGAIEDMDPAQWERTITTNLNSQFYFLRRAVPVLKETSDRAGIIAMASVAGRLGYAFRTPYAATKWAIVGLVKSLAVELGPSDIRVNAILPGVVQGERMDRVIAARAESLGIGFDEMREQYLQRISLRRMVTVDDIAAMTLFLASPAARNVTGQAISVDGNVEYL</sequence>
<evidence type="ECO:0000313" key="4">
    <source>
        <dbReference type="EMBL" id="KDR36772.1"/>
    </source>
</evidence>
<reference evidence="4 5" key="2">
    <citation type="submission" date="2014-03" db="EMBL/GenBank/DDBJ databases">
        <title>Draft Genome Sequences of Four Burkholderia Strains.</title>
        <authorList>
            <person name="Liu X.Y."/>
            <person name="Li C.X."/>
            <person name="Xu J.H."/>
        </authorList>
    </citation>
    <scope>NUCLEOTIDE SEQUENCE [LARGE SCALE GENOMIC DNA]</scope>
    <source>
        <strain evidence="4 5">R27</strain>
    </source>
</reference>
<evidence type="ECO:0000313" key="5">
    <source>
        <dbReference type="Proteomes" id="UP000027439"/>
    </source>
</evidence>
<dbReference type="RefSeq" id="WP_035960073.1">
    <property type="nucleotide sequence ID" value="NZ_BMEG01000005.1"/>
</dbReference>
<organism evidence="4 5">
    <name type="scientific">Caballeronia grimmiae</name>
    <dbReference type="NCBI Taxonomy" id="1071679"/>
    <lineage>
        <taxon>Bacteria</taxon>
        <taxon>Pseudomonadati</taxon>
        <taxon>Pseudomonadota</taxon>
        <taxon>Betaproteobacteria</taxon>
        <taxon>Burkholderiales</taxon>
        <taxon>Burkholderiaceae</taxon>
        <taxon>Caballeronia</taxon>
    </lineage>
</organism>
<dbReference type="EMBL" id="BMEG01000005">
    <property type="protein sequence ID" value="GGD77652.1"/>
    <property type="molecule type" value="Genomic_DNA"/>
</dbReference>
<dbReference type="GO" id="GO:0016616">
    <property type="term" value="F:oxidoreductase activity, acting on the CH-OH group of donors, NAD or NADP as acceptor"/>
    <property type="evidence" value="ECO:0007669"/>
    <property type="project" value="TreeGrafter"/>
</dbReference>
<reference evidence="3" key="4">
    <citation type="submission" date="2024-05" db="EMBL/GenBank/DDBJ databases">
        <authorList>
            <person name="Sun Q."/>
            <person name="Zhou Y."/>
        </authorList>
    </citation>
    <scope>NUCLEOTIDE SEQUENCE</scope>
    <source>
        <strain evidence="3">CGMCC 1.11013</strain>
    </source>
</reference>
<dbReference type="PANTHER" id="PTHR42760:SF133">
    <property type="entry name" value="3-OXOACYL-[ACYL-CARRIER-PROTEIN] REDUCTASE"/>
    <property type="match status" value="1"/>
</dbReference>
<dbReference type="Gene3D" id="3.40.50.720">
    <property type="entry name" value="NAD(P)-binding Rossmann-like Domain"/>
    <property type="match status" value="1"/>
</dbReference>
<comment type="caution">
    <text evidence="4">The sequence shown here is derived from an EMBL/GenBank/DDBJ whole genome shotgun (WGS) entry which is preliminary data.</text>
</comment>
<dbReference type="InterPro" id="IPR036291">
    <property type="entry name" value="NAD(P)-bd_dom_sf"/>
</dbReference>
<reference evidence="6" key="3">
    <citation type="journal article" date="2019" name="Int. J. Syst. Evol. Microbiol.">
        <title>The Global Catalogue of Microorganisms (GCM) 10K type strain sequencing project: providing services to taxonomists for standard genome sequencing and annotation.</title>
        <authorList>
            <consortium name="The Broad Institute Genomics Platform"/>
            <consortium name="The Broad Institute Genome Sequencing Center for Infectious Disease"/>
            <person name="Wu L."/>
            <person name="Ma J."/>
        </authorList>
    </citation>
    <scope>NUCLEOTIDE SEQUENCE [LARGE SCALE GENOMIC DNA]</scope>
    <source>
        <strain evidence="6">CGMCC 1.11013</strain>
    </source>
</reference>